<evidence type="ECO:0000313" key="4">
    <source>
        <dbReference type="Proteomes" id="UP001140453"/>
    </source>
</evidence>
<dbReference type="PROSITE" id="PS51910">
    <property type="entry name" value="GH18_2"/>
    <property type="match status" value="1"/>
</dbReference>
<gene>
    <name evidence="3" type="ORF">N0V93_001724</name>
</gene>
<proteinExistence type="predicted"/>
<dbReference type="GO" id="GO:0006032">
    <property type="term" value="P:chitin catabolic process"/>
    <property type="evidence" value="ECO:0007669"/>
    <property type="project" value="TreeGrafter"/>
</dbReference>
<dbReference type="GO" id="GO:0005576">
    <property type="term" value="C:extracellular region"/>
    <property type="evidence" value="ECO:0007669"/>
    <property type="project" value="TreeGrafter"/>
</dbReference>
<dbReference type="GO" id="GO:0008843">
    <property type="term" value="F:endochitinase activity"/>
    <property type="evidence" value="ECO:0007669"/>
    <property type="project" value="UniProtKB-EC"/>
</dbReference>
<evidence type="ECO:0000256" key="1">
    <source>
        <dbReference type="ARBA" id="ARBA00012729"/>
    </source>
</evidence>
<dbReference type="PANTHER" id="PTHR11177">
    <property type="entry name" value="CHITINASE"/>
    <property type="match status" value="1"/>
</dbReference>
<dbReference type="EC" id="3.2.1.14" evidence="1"/>
<sequence>MRSEVFLEDNRTEWPLFRTVESTRNAFLNAGAPVPTVLVAIGGWGDTSFSKAAQNDTTRKAFARNIAKMVEATGADGVDIDWEYPGGNGEDYKKVPNSEKEWEIDAYPLLLGEIRAALGSGKLITAAVPGLEEDMIAFTSSTVPRIMRHLDFLNVMTYDLMNRRTNVTKHHSSVEGSRAALQAYMSRGASPHKLNLGFGFYVKWVRTDKEDCAKAESPIGCKTLPLEDPETGADLGNAGGFSWHDPVPEEVKESFQRAFLDTQYDFAEGATYYYDKEEGLWWTYEEGRNGDIAARYKTLVKEISLGGVFAWGLGEDATSFRRLAYLEDTIKDEKEGVLVDEDTPERDEL</sequence>
<dbReference type="GO" id="GO:0005975">
    <property type="term" value="P:carbohydrate metabolic process"/>
    <property type="evidence" value="ECO:0007669"/>
    <property type="project" value="InterPro"/>
</dbReference>
<dbReference type="Pfam" id="PF00704">
    <property type="entry name" value="Glyco_hydro_18"/>
    <property type="match status" value="1"/>
</dbReference>
<evidence type="ECO:0000313" key="3">
    <source>
        <dbReference type="EMBL" id="KAJ4397494.1"/>
    </source>
</evidence>
<accession>A0A9W8Z2K7</accession>
<keyword evidence="4" id="KW-1185">Reference proteome</keyword>
<organism evidence="3 4">
    <name type="scientific">Gnomoniopsis smithogilvyi</name>
    <dbReference type="NCBI Taxonomy" id="1191159"/>
    <lineage>
        <taxon>Eukaryota</taxon>
        <taxon>Fungi</taxon>
        <taxon>Dikarya</taxon>
        <taxon>Ascomycota</taxon>
        <taxon>Pezizomycotina</taxon>
        <taxon>Sordariomycetes</taxon>
        <taxon>Sordariomycetidae</taxon>
        <taxon>Diaporthales</taxon>
        <taxon>Gnomoniaceae</taxon>
        <taxon>Gnomoniopsis</taxon>
    </lineage>
</organism>
<dbReference type="EMBL" id="JAPEVB010000001">
    <property type="protein sequence ID" value="KAJ4397494.1"/>
    <property type="molecule type" value="Genomic_DNA"/>
</dbReference>
<dbReference type="InterPro" id="IPR011583">
    <property type="entry name" value="Chitinase_II/V-like_cat"/>
</dbReference>
<feature type="domain" description="GH18" evidence="2">
    <location>
        <begin position="1"/>
        <end position="349"/>
    </location>
</feature>
<dbReference type="InterPro" id="IPR017853">
    <property type="entry name" value="GH"/>
</dbReference>
<dbReference type="OrthoDB" id="73875at2759"/>
<protein>
    <recommendedName>
        <fullName evidence="1">chitinase</fullName>
        <ecNumber evidence="1">3.2.1.14</ecNumber>
    </recommendedName>
</protein>
<dbReference type="InterPro" id="IPR050314">
    <property type="entry name" value="Glycosyl_Hydrlase_18"/>
</dbReference>
<dbReference type="PANTHER" id="PTHR11177:SF378">
    <property type="entry name" value="CHITINASE"/>
    <property type="match status" value="1"/>
</dbReference>
<dbReference type="InterPro" id="IPR001223">
    <property type="entry name" value="Glyco_hydro18_cat"/>
</dbReference>
<evidence type="ECO:0000259" key="2">
    <source>
        <dbReference type="PROSITE" id="PS51910"/>
    </source>
</evidence>
<dbReference type="SUPFAM" id="SSF51445">
    <property type="entry name" value="(Trans)glycosidases"/>
    <property type="match status" value="1"/>
</dbReference>
<dbReference type="SMART" id="SM00636">
    <property type="entry name" value="Glyco_18"/>
    <property type="match status" value="1"/>
</dbReference>
<name>A0A9W8Z2K7_9PEZI</name>
<dbReference type="GO" id="GO:0008061">
    <property type="term" value="F:chitin binding"/>
    <property type="evidence" value="ECO:0007669"/>
    <property type="project" value="InterPro"/>
</dbReference>
<comment type="caution">
    <text evidence="3">The sequence shown here is derived from an EMBL/GenBank/DDBJ whole genome shotgun (WGS) entry which is preliminary data.</text>
</comment>
<dbReference type="Gene3D" id="3.20.20.80">
    <property type="entry name" value="Glycosidases"/>
    <property type="match status" value="1"/>
</dbReference>
<reference evidence="3" key="1">
    <citation type="submission" date="2022-10" db="EMBL/GenBank/DDBJ databases">
        <title>Tapping the CABI collections for fungal endophytes: first genome assemblies for Collariella, Neodidymelliopsis, Ascochyta clinopodiicola, Didymella pomorum, Didymosphaeria variabile, Neocosmospora piperis and Neocucurbitaria cava.</title>
        <authorList>
            <person name="Hill R."/>
        </authorList>
    </citation>
    <scope>NUCLEOTIDE SEQUENCE</scope>
    <source>
        <strain evidence="3">IMI 355082</strain>
    </source>
</reference>
<dbReference type="Proteomes" id="UP001140453">
    <property type="component" value="Unassembled WGS sequence"/>
</dbReference>
<dbReference type="AlphaFoldDB" id="A0A9W8Z2K7"/>